<accession>A0A149TJ23</accession>
<protein>
    <submittedName>
        <fullName evidence="1">Uncharacterized protein</fullName>
    </submittedName>
</protein>
<proteinExistence type="predicted"/>
<sequence length="87" mass="8637">MAISDLATASENLFTAISGEAVSDTVKSNVTDATSILALGLSILQRSTSFNVDGVVAGSTEALNGITQAIKAARTPLTTSVPAIAGA</sequence>
<evidence type="ECO:0000313" key="1">
    <source>
        <dbReference type="EMBL" id="KXV48199.1"/>
    </source>
</evidence>
<evidence type="ECO:0000313" key="2">
    <source>
        <dbReference type="Proteomes" id="UP000075636"/>
    </source>
</evidence>
<organism evidence="1 2">
    <name type="scientific">Gluconobacter albidus</name>
    <dbReference type="NCBI Taxonomy" id="318683"/>
    <lineage>
        <taxon>Bacteria</taxon>
        <taxon>Pseudomonadati</taxon>
        <taxon>Pseudomonadota</taxon>
        <taxon>Alphaproteobacteria</taxon>
        <taxon>Acetobacterales</taxon>
        <taxon>Acetobacteraceae</taxon>
        <taxon>Gluconobacter</taxon>
    </lineage>
</organism>
<dbReference type="EMBL" id="LHZR01000105">
    <property type="protein sequence ID" value="KXV48199.1"/>
    <property type="molecule type" value="Genomic_DNA"/>
</dbReference>
<name>A0A149TJ23_9PROT</name>
<gene>
    <name evidence="1" type="ORF">AD945_08310</name>
</gene>
<dbReference type="Proteomes" id="UP000075636">
    <property type="component" value="Unassembled WGS sequence"/>
</dbReference>
<reference evidence="1 2" key="1">
    <citation type="submission" date="2015-06" db="EMBL/GenBank/DDBJ databases">
        <title>Improved classification and identification of acetic acid bacteria using matrix-assisted laser desorption/ionization time-of-flight mass spectrometry; Gluconobacter nephelii and Gluconobacter uchimurae are later heterotypic synonyms of Gluconobacter japonicus and Gluconobacter oxydans, respectively.</title>
        <authorList>
            <person name="Li L."/>
            <person name="Cleenwerck I."/>
            <person name="De Vuyst L."/>
            <person name="Vandamme P."/>
        </authorList>
    </citation>
    <scope>NUCLEOTIDE SEQUENCE [LARGE SCALE GENOMIC DNA]</scope>
    <source>
        <strain evidence="1 2">LMG 1768</strain>
    </source>
</reference>
<dbReference type="RefSeq" id="WP_062107959.1">
    <property type="nucleotide sequence ID" value="NZ_JAERLB010000007.1"/>
</dbReference>
<dbReference type="AlphaFoldDB" id="A0A149TJ23"/>
<comment type="caution">
    <text evidence="1">The sequence shown here is derived from an EMBL/GenBank/DDBJ whole genome shotgun (WGS) entry which is preliminary data.</text>
</comment>
<dbReference type="PATRIC" id="fig|318683.6.peg.497"/>